<organism evidence="1 2">
    <name type="scientific">Flavobacterium soyangense</name>
    <dbReference type="NCBI Taxonomy" id="2023265"/>
    <lineage>
        <taxon>Bacteria</taxon>
        <taxon>Pseudomonadati</taxon>
        <taxon>Bacteroidota</taxon>
        <taxon>Flavobacteriia</taxon>
        <taxon>Flavobacteriales</taxon>
        <taxon>Flavobacteriaceae</taxon>
        <taxon>Flavobacterium</taxon>
    </lineage>
</organism>
<feature type="non-terminal residue" evidence="1">
    <location>
        <position position="442"/>
    </location>
</feature>
<dbReference type="AlphaFoldDB" id="A0A930UDF8"/>
<name>A0A930UDF8_9FLAO</name>
<comment type="caution">
    <text evidence="1">The sequence shown here is derived from an EMBL/GenBank/DDBJ whole genome shotgun (WGS) entry which is preliminary data.</text>
</comment>
<dbReference type="EMBL" id="JADHEC010000068">
    <property type="protein sequence ID" value="MBF2710045.1"/>
    <property type="molecule type" value="Genomic_DNA"/>
</dbReference>
<evidence type="ECO:0000313" key="1">
    <source>
        <dbReference type="EMBL" id="MBF2710045.1"/>
    </source>
</evidence>
<proteinExistence type="predicted"/>
<gene>
    <name evidence="1" type="ORF">IR213_15850</name>
</gene>
<accession>A0A930UDF8</accession>
<sequence length="442" mass="45638">MKRFTLSGFLNLFTPKDLVFESSGESSFKFDFSKDNLKENSHLYESSSRGISSLILLLILFLFSNFLSAQITVDGNPTEWGTSAVTSLPIYTYQADPFGNGVVDNQFTNGSKDFMLAADLTWAIGQTKAKNDIANGAAALIGTDLYFAGDRTSNNGDAQIGFWFYLNGTSPAPNGHFAPPHAVGDLLILADFTGGGRNALVTVYKWVGSGGNVPNTGGTLNTTSIAGTVAENNDVAYPIPVGWSFINSTYATNEFYEGKVDLASLGLSNFCFASFLLEARSSQSITASLDDFVGGVFGGKPTVTVSTTPILCLGGSSTVTASPLPVSGTYTYAWTVPVGAAAPGNVTSFSTSVGGTYSVIVTNSSGCSSESGSGVVTIPTKVSLTADGTDPLCFGGNGSITFGATGGTGTITYKVNGNVATSPFTASAAGDYTIVATDANGC</sequence>
<dbReference type="Proteomes" id="UP000646211">
    <property type="component" value="Unassembled WGS sequence"/>
</dbReference>
<evidence type="ECO:0008006" key="3">
    <source>
        <dbReference type="Google" id="ProtNLM"/>
    </source>
</evidence>
<evidence type="ECO:0000313" key="2">
    <source>
        <dbReference type="Proteomes" id="UP000646211"/>
    </source>
</evidence>
<keyword evidence="2" id="KW-1185">Reference proteome</keyword>
<dbReference type="Gene3D" id="2.60.40.10">
    <property type="entry name" value="Immunoglobulins"/>
    <property type="match status" value="1"/>
</dbReference>
<dbReference type="RefSeq" id="WP_194313268.1">
    <property type="nucleotide sequence ID" value="NZ_JADHEC010000068.1"/>
</dbReference>
<protein>
    <recommendedName>
        <fullName evidence="3">Ig-like domain-containing protein</fullName>
    </recommendedName>
</protein>
<dbReference type="InterPro" id="IPR013783">
    <property type="entry name" value="Ig-like_fold"/>
</dbReference>
<reference evidence="1" key="1">
    <citation type="submission" date="2020-11" db="EMBL/GenBank/DDBJ databases">
        <title>Genome of Flavobacterium soyangense.</title>
        <authorList>
            <person name="Liu Q."/>
            <person name="Xin Y.-H."/>
        </authorList>
    </citation>
    <scope>NUCLEOTIDE SEQUENCE</scope>
    <source>
        <strain evidence="1">CGMCC 1.13493</strain>
    </source>
</reference>